<gene>
    <name evidence="1" type="primary">tssJ</name>
    <name evidence="1" type="ORF">ENH88_08020</name>
</gene>
<dbReference type="NCBIfam" id="TIGR03352">
    <property type="entry name" value="VI_chp_3"/>
    <property type="match status" value="1"/>
</dbReference>
<name>A0A7V1CY04_9GAMM</name>
<dbReference type="PANTHER" id="PTHR37625:SF4">
    <property type="entry name" value="OUTER MEMBRANE LIPOPROTEIN"/>
    <property type="match status" value="1"/>
</dbReference>
<reference evidence="1" key="1">
    <citation type="journal article" date="2020" name="mSystems">
        <title>Genome- and Community-Level Interaction Insights into Carbon Utilization and Element Cycling Functions of Hydrothermarchaeota in Hydrothermal Sediment.</title>
        <authorList>
            <person name="Zhou Z."/>
            <person name="Liu Y."/>
            <person name="Xu W."/>
            <person name="Pan J."/>
            <person name="Luo Z.H."/>
            <person name="Li M."/>
        </authorList>
    </citation>
    <scope>NUCLEOTIDE SEQUENCE [LARGE SCALE GENOMIC DNA]</scope>
    <source>
        <strain evidence="1">HyVt-346</strain>
    </source>
</reference>
<organism evidence="1">
    <name type="scientific">Pseudoalteromonas prydzensis</name>
    <dbReference type="NCBI Taxonomy" id="182141"/>
    <lineage>
        <taxon>Bacteria</taxon>
        <taxon>Pseudomonadati</taxon>
        <taxon>Pseudomonadota</taxon>
        <taxon>Gammaproteobacteria</taxon>
        <taxon>Alteromonadales</taxon>
        <taxon>Pseudoalteromonadaceae</taxon>
        <taxon>Pseudoalteromonas</taxon>
    </lineage>
</organism>
<accession>A0A7V1CY04</accession>
<dbReference type="PANTHER" id="PTHR37625">
    <property type="entry name" value="OUTER MEMBRANE LIPOPROTEIN-RELATED"/>
    <property type="match status" value="1"/>
</dbReference>
<dbReference type="Proteomes" id="UP000886188">
    <property type="component" value="Unassembled WGS sequence"/>
</dbReference>
<dbReference type="InterPro" id="IPR017734">
    <property type="entry name" value="T6SS_SciN"/>
</dbReference>
<evidence type="ECO:0000313" key="1">
    <source>
        <dbReference type="EMBL" id="HEA16378.1"/>
    </source>
</evidence>
<keyword evidence="1" id="KW-0449">Lipoprotein</keyword>
<dbReference type="Pfam" id="PF12790">
    <property type="entry name" value="T6SS-SciN"/>
    <property type="match status" value="1"/>
</dbReference>
<protein>
    <submittedName>
        <fullName evidence="1">Type VI secretion system lipoprotein TssJ</fullName>
    </submittedName>
</protein>
<comment type="caution">
    <text evidence="1">The sequence shown here is derived from an EMBL/GenBank/DDBJ whole genome shotgun (WGS) entry which is preliminary data.</text>
</comment>
<sequence length="154" mass="17690">MRNVKLYILSFSLLFLIMGCSTMNKFVPPSTELIINVSENVNPDTSDRPSPVVMKIFELSSRTIFDTQDFFSLYEAPEKLLGPDLLKKDELELQPGSVQNYEMSLNRNTRYVGVVVAYRNIDQARWRAVIEVDPTGYDDIDVNVESIATYMREH</sequence>
<dbReference type="RefSeq" id="WP_304181457.1">
    <property type="nucleotide sequence ID" value="NZ_DRGM01000082.1"/>
</dbReference>
<dbReference type="AlphaFoldDB" id="A0A7V1CY04"/>
<dbReference type="InterPro" id="IPR038706">
    <property type="entry name" value="Type_VI_SciN-like_sf"/>
</dbReference>
<dbReference type="EMBL" id="DRGM01000082">
    <property type="protein sequence ID" value="HEA16378.1"/>
    <property type="molecule type" value="Genomic_DNA"/>
</dbReference>
<dbReference type="PROSITE" id="PS51257">
    <property type="entry name" value="PROKAR_LIPOPROTEIN"/>
    <property type="match status" value="1"/>
</dbReference>
<proteinExistence type="predicted"/>
<dbReference type="Gene3D" id="2.60.40.4150">
    <property type="entry name" value="Type VI secretion system, lipoprotein SciN"/>
    <property type="match status" value="1"/>
</dbReference>